<dbReference type="Proteomes" id="UP000324222">
    <property type="component" value="Unassembled WGS sequence"/>
</dbReference>
<dbReference type="EMBL" id="VSRR010001592">
    <property type="protein sequence ID" value="MPC26378.1"/>
    <property type="molecule type" value="Genomic_DNA"/>
</dbReference>
<evidence type="ECO:0000313" key="1">
    <source>
        <dbReference type="EMBL" id="MPC26378.1"/>
    </source>
</evidence>
<proteinExistence type="predicted"/>
<sequence>MTSNKEYTQGGLIILGIIHKVAVAPSTNHSIKLQDIIIGKHLGCTQDTQGAYEEIGHAPPAPTAVARTTLISTCEINDRQAKYL</sequence>
<protein>
    <submittedName>
        <fullName evidence="1">Uncharacterized protein</fullName>
    </submittedName>
</protein>
<gene>
    <name evidence="1" type="ORF">E2C01_019513</name>
</gene>
<reference evidence="1 2" key="1">
    <citation type="submission" date="2019-05" db="EMBL/GenBank/DDBJ databases">
        <title>Another draft genome of Portunus trituberculatus and its Hox gene families provides insights of decapod evolution.</title>
        <authorList>
            <person name="Jeong J.-H."/>
            <person name="Song I."/>
            <person name="Kim S."/>
            <person name="Choi T."/>
            <person name="Kim D."/>
            <person name="Ryu S."/>
            <person name="Kim W."/>
        </authorList>
    </citation>
    <scope>NUCLEOTIDE SEQUENCE [LARGE SCALE GENOMIC DNA]</scope>
    <source>
        <tissue evidence="1">Muscle</tissue>
    </source>
</reference>
<accession>A0A5B7DY41</accession>
<organism evidence="1 2">
    <name type="scientific">Portunus trituberculatus</name>
    <name type="common">Swimming crab</name>
    <name type="synonym">Neptunus trituberculatus</name>
    <dbReference type="NCBI Taxonomy" id="210409"/>
    <lineage>
        <taxon>Eukaryota</taxon>
        <taxon>Metazoa</taxon>
        <taxon>Ecdysozoa</taxon>
        <taxon>Arthropoda</taxon>
        <taxon>Crustacea</taxon>
        <taxon>Multicrustacea</taxon>
        <taxon>Malacostraca</taxon>
        <taxon>Eumalacostraca</taxon>
        <taxon>Eucarida</taxon>
        <taxon>Decapoda</taxon>
        <taxon>Pleocyemata</taxon>
        <taxon>Brachyura</taxon>
        <taxon>Eubrachyura</taxon>
        <taxon>Portunoidea</taxon>
        <taxon>Portunidae</taxon>
        <taxon>Portuninae</taxon>
        <taxon>Portunus</taxon>
    </lineage>
</organism>
<evidence type="ECO:0000313" key="2">
    <source>
        <dbReference type="Proteomes" id="UP000324222"/>
    </source>
</evidence>
<keyword evidence="2" id="KW-1185">Reference proteome</keyword>
<name>A0A5B7DY41_PORTR</name>
<comment type="caution">
    <text evidence="1">The sequence shown here is derived from an EMBL/GenBank/DDBJ whole genome shotgun (WGS) entry which is preliminary data.</text>
</comment>
<dbReference type="AlphaFoldDB" id="A0A5B7DY41"/>